<dbReference type="Pfam" id="PF00989">
    <property type="entry name" value="PAS"/>
    <property type="match status" value="1"/>
</dbReference>
<dbReference type="SMART" id="SM00387">
    <property type="entry name" value="HATPase_c"/>
    <property type="match status" value="1"/>
</dbReference>
<dbReference type="GO" id="GO:0016301">
    <property type="term" value="F:kinase activity"/>
    <property type="evidence" value="ECO:0007669"/>
    <property type="project" value="UniProtKB-KW"/>
</dbReference>
<dbReference type="InterPro" id="IPR005467">
    <property type="entry name" value="His_kinase_dom"/>
</dbReference>
<dbReference type="CDD" id="cd00130">
    <property type="entry name" value="PAS"/>
    <property type="match status" value="1"/>
</dbReference>
<dbReference type="PRINTS" id="PR00344">
    <property type="entry name" value="BCTRLSENSOR"/>
</dbReference>
<dbReference type="PROSITE" id="PS50109">
    <property type="entry name" value="HIS_KIN"/>
    <property type="match status" value="1"/>
</dbReference>
<proteinExistence type="predicted"/>
<evidence type="ECO:0000313" key="9">
    <source>
        <dbReference type="EMBL" id="OQP50105.1"/>
    </source>
</evidence>
<comment type="caution">
    <text evidence="9">The sequence shown here is derived from an EMBL/GenBank/DDBJ whole genome shotgun (WGS) entry which is preliminary data.</text>
</comment>
<accession>A0ABX3NZF6</accession>
<dbReference type="SUPFAM" id="SSF55874">
    <property type="entry name" value="ATPase domain of HSP90 chaperone/DNA topoisomerase II/histidine kinase"/>
    <property type="match status" value="1"/>
</dbReference>
<dbReference type="InterPro" id="IPR003594">
    <property type="entry name" value="HATPase_dom"/>
</dbReference>
<dbReference type="InterPro" id="IPR036890">
    <property type="entry name" value="HATPase_C_sf"/>
</dbReference>
<dbReference type="Pfam" id="PF00512">
    <property type="entry name" value="HisKA"/>
    <property type="match status" value="1"/>
</dbReference>
<dbReference type="Proteomes" id="UP000192277">
    <property type="component" value="Unassembled WGS sequence"/>
</dbReference>
<keyword evidence="5 9" id="KW-0418">Kinase</keyword>
<dbReference type="Gene3D" id="3.30.450.20">
    <property type="entry name" value="PAS domain"/>
    <property type="match status" value="1"/>
</dbReference>
<dbReference type="SUPFAM" id="SSF47384">
    <property type="entry name" value="Homodimeric domain of signal transducing histidine kinase"/>
    <property type="match status" value="1"/>
</dbReference>
<dbReference type="PANTHER" id="PTHR42878">
    <property type="entry name" value="TWO-COMPONENT HISTIDINE KINASE"/>
    <property type="match status" value="1"/>
</dbReference>
<evidence type="ECO:0000256" key="1">
    <source>
        <dbReference type="ARBA" id="ARBA00000085"/>
    </source>
</evidence>
<evidence type="ECO:0000256" key="6">
    <source>
        <dbReference type="ARBA" id="ARBA00023136"/>
    </source>
</evidence>
<dbReference type="SMART" id="SM00388">
    <property type="entry name" value="HisKA"/>
    <property type="match status" value="1"/>
</dbReference>
<dbReference type="InterPro" id="IPR000014">
    <property type="entry name" value="PAS"/>
</dbReference>
<evidence type="ECO:0000259" key="8">
    <source>
        <dbReference type="PROSITE" id="PS50109"/>
    </source>
</evidence>
<dbReference type="InterPro" id="IPR004358">
    <property type="entry name" value="Sig_transdc_His_kin-like_C"/>
</dbReference>
<organism evidence="9 10">
    <name type="scientific">Niastella koreensis</name>
    <dbReference type="NCBI Taxonomy" id="354356"/>
    <lineage>
        <taxon>Bacteria</taxon>
        <taxon>Pseudomonadati</taxon>
        <taxon>Bacteroidota</taxon>
        <taxon>Chitinophagia</taxon>
        <taxon>Chitinophagales</taxon>
        <taxon>Chitinophagaceae</taxon>
        <taxon>Niastella</taxon>
    </lineage>
</organism>
<keyword evidence="7" id="KW-0175">Coiled coil</keyword>
<dbReference type="SMART" id="SM00091">
    <property type="entry name" value="PAS"/>
    <property type="match status" value="1"/>
</dbReference>
<keyword evidence="10" id="KW-1185">Reference proteome</keyword>
<dbReference type="EC" id="2.7.13.3" evidence="2"/>
<dbReference type="Pfam" id="PF02518">
    <property type="entry name" value="HATPase_c"/>
    <property type="match status" value="1"/>
</dbReference>
<dbReference type="Gene3D" id="1.10.287.130">
    <property type="match status" value="1"/>
</dbReference>
<dbReference type="Gene3D" id="3.30.565.10">
    <property type="entry name" value="Histidine kinase-like ATPase, C-terminal domain"/>
    <property type="match status" value="1"/>
</dbReference>
<name>A0ABX3NZF6_9BACT</name>
<keyword evidence="4" id="KW-0808">Transferase</keyword>
<dbReference type="InterPro" id="IPR035965">
    <property type="entry name" value="PAS-like_dom_sf"/>
</dbReference>
<sequence length="423" mass="47992">MKHEKTITDLRAELEELRHQLLEAHETIDAIRTGQVDALILESNGSNELYTLKTADIAYRVFIEKMTEGAVTLSRDGFILYCNQQFAVIVNHPLSAVIGSSFRVFIADEDLAAYDQLFENCWQQDSKEEIRLKNSHTGIPVQLSMTALQIEGTRALSIIITDLSAQKKTQLQLEEANRKLQIMNKALEESNHDLQQFASIASHDLQEPLRKVQMFSNMLLEKNEELHGDSKRFLDKILDATRRMKILIVDVLNYSRLSARDPMRETVDLNKVVNELLEDLELIILEKKAVVRVGELPSIAGNKGQIRQVFQNLLSNALKFTRADHRPVIDITAQTVAEKYAQHSTENSRFTLIRVKDNGIGFEEKYLENIFALFERLHTKDKFEGTGIGLAIARKIIEKHGGAITAQSKIGAGAEFLIWLPMQ</sequence>
<dbReference type="EMBL" id="LWBO01000007">
    <property type="protein sequence ID" value="OQP50105.1"/>
    <property type="molecule type" value="Genomic_DNA"/>
</dbReference>
<reference evidence="9 10" key="1">
    <citation type="submission" date="2016-04" db="EMBL/GenBank/DDBJ databases">
        <authorList>
            <person name="Chen L."/>
            <person name="Zhuang W."/>
            <person name="Wang G."/>
        </authorList>
    </citation>
    <scope>NUCLEOTIDE SEQUENCE [LARGE SCALE GENOMIC DNA]</scope>
    <source>
        <strain evidence="10">GR20</strain>
    </source>
</reference>
<evidence type="ECO:0000256" key="4">
    <source>
        <dbReference type="ARBA" id="ARBA00022679"/>
    </source>
</evidence>
<evidence type="ECO:0000256" key="5">
    <source>
        <dbReference type="ARBA" id="ARBA00022777"/>
    </source>
</evidence>
<gene>
    <name evidence="9" type="ORF">A4D02_27105</name>
</gene>
<dbReference type="InterPro" id="IPR003661">
    <property type="entry name" value="HisK_dim/P_dom"/>
</dbReference>
<keyword evidence="3" id="KW-0597">Phosphoprotein</keyword>
<dbReference type="InterPro" id="IPR013767">
    <property type="entry name" value="PAS_fold"/>
</dbReference>
<feature type="coiled-coil region" evidence="7">
    <location>
        <begin position="166"/>
        <end position="193"/>
    </location>
</feature>
<evidence type="ECO:0000256" key="2">
    <source>
        <dbReference type="ARBA" id="ARBA00012438"/>
    </source>
</evidence>
<evidence type="ECO:0000313" key="10">
    <source>
        <dbReference type="Proteomes" id="UP000192277"/>
    </source>
</evidence>
<evidence type="ECO:0000256" key="3">
    <source>
        <dbReference type="ARBA" id="ARBA00022553"/>
    </source>
</evidence>
<keyword evidence="6" id="KW-0472">Membrane</keyword>
<dbReference type="SUPFAM" id="SSF55785">
    <property type="entry name" value="PYP-like sensor domain (PAS domain)"/>
    <property type="match status" value="1"/>
</dbReference>
<dbReference type="InterPro" id="IPR036097">
    <property type="entry name" value="HisK_dim/P_sf"/>
</dbReference>
<dbReference type="RefSeq" id="WP_014219427.1">
    <property type="nucleotide sequence ID" value="NZ_LWBO01000007.1"/>
</dbReference>
<evidence type="ECO:0000256" key="7">
    <source>
        <dbReference type="SAM" id="Coils"/>
    </source>
</evidence>
<feature type="domain" description="Histidine kinase" evidence="8">
    <location>
        <begin position="200"/>
        <end position="423"/>
    </location>
</feature>
<dbReference type="NCBIfam" id="TIGR00229">
    <property type="entry name" value="sensory_box"/>
    <property type="match status" value="1"/>
</dbReference>
<dbReference type="PANTHER" id="PTHR42878:SF15">
    <property type="entry name" value="BACTERIOPHYTOCHROME"/>
    <property type="match status" value="1"/>
</dbReference>
<comment type="catalytic activity">
    <reaction evidence="1">
        <text>ATP + protein L-histidine = ADP + protein N-phospho-L-histidine.</text>
        <dbReference type="EC" id="2.7.13.3"/>
    </reaction>
</comment>
<protein>
    <recommendedName>
        <fullName evidence="2">histidine kinase</fullName>
        <ecNumber evidence="2">2.7.13.3</ecNumber>
    </recommendedName>
</protein>
<dbReference type="InterPro" id="IPR050351">
    <property type="entry name" value="BphY/WalK/GraS-like"/>
</dbReference>
<dbReference type="CDD" id="cd00082">
    <property type="entry name" value="HisKA"/>
    <property type="match status" value="1"/>
</dbReference>